<comment type="caution">
    <text evidence="1">The sequence shown here is derived from an EMBL/GenBank/DDBJ whole genome shotgun (WGS) entry which is preliminary data.</text>
</comment>
<proteinExistence type="predicted"/>
<keyword evidence="2" id="KW-1185">Reference proteome</keyword>
<dbReference type="RefSeq" id="WP_267222866.1">
    <property type="nucleotide sequence ID" value="NZ_JAPCWC010000018.1"/>
</dbReference>
<dbReference type="Proteomes" id="UP001589858">
    <property type="component" value="Unassembled WGS sequence"/>
</dbReference>
<protein>
    <submittedName>
        <fullName evidence="1">Uncharacterized protein</fullName>
    </submittedName>
</protein>
<name>A0ABV6S2R6_9SPHN</name>
<gene>
    <name evidence="1" type="ORF">ACFFF8_00275</name>
</gene>
<reference evidence="1 2" key="1">
    <citation type="submission" date="2024-09" db="EMBL/GenBank/DDBJ databases">
        <authorList>
            <person name="Sun Q."/>
            <person name="Mori K."/>
        </authorList>
    </citation>
    <scope>NUCLEOTIDE SEQUENCE [LARGE SCALE GENOMIC DNA]</scope>
    <source>
        <strain evidence="1 2">CICC 11035S</strain>
    </source>
</reference>
<dbReference type="EMBL" id="JBHLTM010000002">
    <property type="protein sequence ID" value="MFC0683022.1"/>
    <property type="molecule type" value="Genomic_DNA"/>
</dbReference>
<organism evidence="1 2">
    <name type="scientific">Novosphingobium clariflavum</name>
    <dbReference type="NCBI Taxonomy" id="2029884"/>
    <lineage>
        <taxon>Bacteria</taxon>
        <taxon>Pseudomonadati</taxon>
        <taxon>Pseudomonadota</taxon>
        <taxon>Alphaproteobacteria</taxon>
        <taxon>Sphingomonadales</taxon>
        <taxon>Sphingomonadaceae</taxon>
        <taxon>Novosphingobium</taxon>
    </lineage>
</organism>
<accession>A0ABV6S2R6</accession>
<sequence>MTDKKTSFYIVWCPSSPSPPKYRHAYLHDAEREAARLAGSNPQMEFFVMETRLVACARHPVDIELFETGDSDGIPF</sequence>
<evidence type="ECO:0000313" key="1">
    <source>
        <dbReference type="EMBL" id="MFC0683022.1"/>
    </source>
</evidence>
<evidence type="ECO:0000313" key="2">
    <source>
        <dbReference type="Proteomes" id="UP001589858"/>
    </source>
</evidence>